<evidence type="ECO:0000313" key="1">
    <source>
        <dbReference type="EMBL" id="GJT84662.1"/>
    </source>
</evidence>
<keyword evidence="2" id="KW-1185">Reference proteome</keyword>
<name>A0ABQ5H9W0_9ASTR</name>
<reference evidence="1" key="1">
    <citation type="journal article" date="2022" name="Int. J. Mol. Sci.">
        <title>Draft Genome of Tanacetum Coccineum: Genomic Comparison of Closely Related Tanacetum-Family Plants.</title>
        <authorList>
            <person name="Yamashiro T."/>
            <person name="Shiraishi A."/>
            <person name="Nakayama K."/>
            <person name="Satake H."/>
        </authorList>
    </citation>
    <scope>NUCLEOTIDE SEQUENCE</scope>
</reference>
<accession>A0ABQ5H9W0</accession>
<reference evidence="1" key="2">
    <citation type="submission" date="2022-01" db="EMBL/GenBank/DDBJ databases">
        <authorList>
            <person name="Yamashiro T."/>
            <person name="Shiraishi A."/>
            <person name="Satake H."/>
            <person name="Nakayama K."/>
        </authorList>
    </citation>
    <scope>NUCLEOTIDE SEQUENCE</scope>
</reference>
<protein>
    <submittedName>
        <fullName evidence="1">Uncharacterized protein</fullName>
    </submittedName>
</protein>
<sequence length="263" mass="30430">MNTTQAQQKALDDALVAPADRLEFEKCNMRLKTDIKPKEATFQLVRDALALTPFYQAFLITADVPAIYMQEFWATVSVHKSSIRFTINKKKFSLDVEIFRENLQICPKIPRQEFEDLPLEQDILSFIGDLGHTSDITYLTDVNFDYRHQQVSKWQRNWNEQDPSVPCLNILGHEDTQVYGTILPKELTNQAMLESNAYKTYYAFAFGEKTQKPKYIRKKADFDTLPKQKPVQATKRTIIKSKVKVSKSDKNKKPAKKLLGFLI</sequence>
<proteinExistence type="predicted"/>
<dbReference type="EMBL" id="BQNB010019378">
    <property type="protein sequence ID" value="GJT84662.1"/>
    <property type="molecule type" value="Genomic_DNA"/>
</dbReference>
<evidence type="ECO:0000313" key="2">
    <source>
        <dbReference type="Proteomes" id="UP001151760"/>
    </source>
</evidence>
<gene>
    <name evidence="1" type="ORF">Tco_1066379</name>
</gene>
<dbReference type="Proteomes" id="UP001151760">
    <property type="component" value="Unassembled WGS sequence"/>
</dbReference>
<comment type="caution">
    <text evidence="1">The sequence shown here is derived from an EMBL/GenBank/DDBJ whole genome shotgun (WGS) entry which is preliminary data.</text>
</comment>
<organism evidence="1 2">
    <name type="scientific">Tanacetum coccineum</name>
    <dbReference type="NCBI Taxonomy" id="301880"/>
    <lineage>
        <taxon>Eukaryota</taxon>
        <taxon>Viridiplantae</taxon>
        <taxon>Streptophyta</taxon>
        <taxon>Embryophyta</taxon>
        <taxon>Tracheophyta</taxon>
        <taxon>Spermatophyta</taxon>
        <taxon>Magnoliopsida</taxon>
        <taxon>eudicotyledons</taxon>
        <taxon>Gunneridae</taxon>
        <taxon>Pentapetalae</taxon>
        <taxon>asterids</taxon>
        <taxon>campanulids</taxon>
        <taxon>Asterales</taxon>
        <taxon>Asteraceae</taxon>
        <taxon>Asteroideae</taxon>
        <taxon>Anthemideae</taxon>
        <taxon>Anthemidinae</taxon>
        <taxon>Tanacetum</taxon>
    </lineage>
</organism>